<dbReference type="Gene3D" id="1.10.1510.10">
    <property type="entry name" value="Uncharacterised protein YqeY/AIM41 PF09424, N-terminal domain"/>
    <property type="match status" value="1"/>
</dbReference>
<dbReference type="Pfam" id="PF09424">
    <property type="entry name" value="YqeY"/>
    <property type="match status" value="1"/>
</dbReference>
<protein>
    <submittedName>
        <fullName evidence="1">Glutamyl-tRNA amidotransferase</fullName>
    </submittedName>
</protein>
<dbReference type="Gene3D" id="1.10.10.410">
    <property type="match status" value="1"/>
</dbReference>
<dbReference type="InterPro" id="IPR042184">
    <property type="entry name" value="YqeY/Aim41_N"/>
</dbReference>
<dbReference type="InterPro" id="IPR003789">
    <property type="entry name" value="Asn/Gln_tRNA_amidoTrase-B-like"/>
</dbReference>
<dbReference type="InterPro" id="IPR023168">
    <property type="entry name" value="GatB_Yqey_C_2"/>
</dbReference>
<dbReference type="RefSeq" id="WP_109795627.1">
    <property type="nucleotide sequence ID" value="NZ_PHIG01000054.1"/>
</dbReference>
<accession>A0A2M9FWG7</accession>
<dbReference type="PANTHER" id="PTHR28055">
    <property type="entry name" value="ALTERED INHERITANCE OF MITOCHONDRIA PROTEIN 41, MITOCHONDRIAL"/>
    <property type="match status" value="1"/>
</dbReference>
<sequence>MLKQKLNDDLKDAMRARDSRRVATLRLIAAAIKEQEISNRGEADSQGLSDEAIIQILSKMVKQRRESIRLYEEGGRVDLAQQEQGEIAIIEGYLPKQMDAAEIRQVCSQVKSELNASGLKDMGRCMGVIKDRYAGRIDMGEASKTMKSELS</sequence>
<dbReference type="AlphaFoldDB" id="A0A2M9FWG7"/>
<name>A0A2M9FWG7_9PROT</name>
<proteinExistence type="predicted"/>
<dbReference type="EMBL" id="PHIG01000054">
    <property type="protein sequence ID" value="PJK27802.1"/>
    <property type="molecule type" value="Genomic_DNA"/>
</dbReference>
<dbReference type="Proteomes" id="UP000229498">
    <property type="component" value="Unassembled WGS sequence"/>
</dbReference>
<keyword evidence="1" id="KW-0808">Transferase</keyword>
<gene>
    <name evidence="1" type="ORF">CVT23_20190</name>
</gene>
<evidence type="ECO:0000313" key="2">
    <source>
        <dbReference type="Proteomes" id="UP000229498"/>
    </source>
</evidence>
<dbReference type="InterPro" id="IPR019004">
    <property type="entry name" value="YqeY/Aim41"/>
</dbReference>
<dbReference type="SUPFAM" id="SSF89095">
    <property type="entry name" value="GatB/YqeY motif"/>
    <property type="match status" value="1"/>
</dbReference>
<organism evidence="1 2">
    <name type="scientific">Minwuia thermotolerans</name>
    <dbReference type="NCBI Taxonomy" id="2056226"/>
    <lineage>
        <taxon>Bacteria</taxon>
        <taxon>Pseudomonadati</taxon>
        <taxon>Pseudomonadota</taxon>
        <taxon>Alphaproteobacteria</taxon>
        <taxon>Minwuiales</taxon>
        <taxon>Minwuiaceae</taxon>
        <taxon>Minwuia</taxon>
    </lineage>
</organism>
<dbReference type="PANTHER" id="PTHR28055:SF1">
    <property type="entry name" value="ALTERED INHERITANCE OF MITOCHONDRIA PROTEIN 41, MITOCHONDRIAL"/>
    <property type="match status" value="1"/>
</dbReference>
<reference evidence="1 2" key="1">
    <citation type="submission" date="2017-11" db="EMBL/GenBank/DDBJ databases">
        <title>Draft genome sequence of Rhizobiales bacterium SY3-13.</title>
        <authorList>
            <person name="Sun C."/>
        </authorList>
    </citation>
    <scope>NUCLEOTIDE SEQUENCE [LARGE SCALE GENOMIC DNA]</scope>
    <source>
        <strain evidence="1 2">SY3-13</strain>
    </source>
</reference>
<dbReference type="OrthoDB" id="9788127at2"/>
<keyword evidence="2" id="KW-1185">Reference proteome</keyword>
<evidence type="ECO:0000313" key="1">
    <source>
        <dbReference type="EMBL" id="PJK27802.1"/>
    </source>
</evidence>
<dbReference type="GO" id="GO:0016740">
    <property type="term" value="F:transferase activity"/>
    <property type="evidence" value="ECO:0007669"/>
    <property type="project" value="UniProtKB-KW"/>
</dbReference>
<comment type="caution">
    <text evidence="1">The sequence shown here is derived from an EMBL/GenBank/DDBJ whole genome shotgun (WGS) entry which is preliminary data.</text>
</comment>
<dbReference type="GO" id="GO:0016884">
    <property type="term" value="F:carbon-nitrogen ligase activity, with glutamine as amido-N-donor"/>
    <property type="evidence" value="ECO:0007669"/>
    <property type="project" value="InterPro"/>
</dbReference>